<dbReference type="InterPro" id="IPR028994">
    <property type="entry name" value="Integrin_alpha_N"/>
</dbReference>
<dbReference type="Pfam" id="PF07593">
    <property type="entry name" value="UnbV_ASPIC"/>
    <property type="match status" value="1"/>
</dbReference>
<evidence type="ECO:0000259" key="2">
    <source>
        <dbReference type="Pfam" id="PF07593"/>
    </source>
</evidence>
<organism evidence="3">
    <name type="scientific">hydrothermal vent metagenome</name>
    <dbReference type="NCBI Taxonomy" id="652676"/>
    <lineage>
        <taxon>unclassified sequences</taxon>
        <taxon>metagenomes</taxon>
        <taxon>ecological metagenomes</taxon>
    </lineage>
</organism>
<dbReference type="SUPFAM" id="SSF69318">
    <property type="entry name" value="Integrin alpha N-terminal domain"/>
    <property type="match status" value="1"/>
</dbReference>
<dbReference type="Gene3D" id="2.60.40.10">
    <property type="entry name" value="Immunoglobulins"/>
    <property type="match status" value="1"/>
</dbReference>
<dbReference type="InterPro" id="IPR027039">
    <property type="entry name" value="Crtac1"/>
</dbReference>
<dbReference type="AlphaFoldDB" id="A0A3B0YA97"/>
<dbReference type="PANTHER" id="PTHR16026">
    <property type="entry name" value="CARTILAGE ACIDIC PROTEIN 1"/>
    <property type="match status" value="1"/>
</dbReference>
<dbReference type="InterPro" id="IPR011519">
    <property type="entry name" value="UnbV_ASPIC"/>
</dbReference>
<keyword evidence="1" id="KW-0732">Signal</keyword>
<evidence type="ECO:0000313" key="3">
    <source>
        <dbReference type="EMBL" id="VAW72477.1"/>
    </source>
</evidence>
<dbReference type="Pfam" id="PF13517">
    <property type="entry name" value="FG-GAP_3"/>
    <property type="match status" value="2"/>
</dbReference>
<protein>
    <recommendedName>
        <fullName evidence="2">ASPIC/UnbV domain-containing protein</fullName>
    </recommendedName>
</protein>
<dbReference type="Gene3D" id="2.130.10.130">
    <property type="entry name" value="Integrin alpha, N-terminal"/>
    <property type="match status" value="2"/>
</dbReference>
<accession>A0A3B0YA97</accession>
<dbReference type="InterPro" id="IPR013517">
    <property type="entry name" value="FG-GAP"/>
</dbReference>
<feature type="domain" description="ASPIC/UnbV" evidence="2">
    <location>
        <begin position="444"/>
        <end position="509"/>
    </location>
</feature>
<dbReference type="EMBL" id="UOFJ01000664">
    <property type="protein sequence ID" value="VAW72477.1"/>
    <property type="molecule type" value="Genomic_DNA"/>
</dbReference>
<gene>
    <name evidence="3" type="ORF">MNBD_GAMMA10-580</name>
</gene>
<dbReference type="PANTHER" id="PTHR16026:SF0">
    <property type="entry name" value="CARTILAGE ACIDIC PROTEIN 1"/>
    <property type="match status" value="1"/>
</dbReference>
<name>A0A3B0YA97_9ZZZZ</name>
<sequence length="599" mass="63753">MLLKKSLRKFHAIKIASFFAVTSLGLPLAGHATTFSEMPEAQSGIVTGTQSIFGVAWLDYDNDGFQDLITGGIPNFLFHNEQNGSFSVTPSVRLSFAVPKPDAIAVGDYNGDGFDDVFMVGVGGLMLLKNNNGDGSFSELPAVSSGIDEINARSAAFGDIDNDGDLDLYISNYTQASCDPLSLYINNGNTAVAQGETRFTRFASNNQTGCAWQVSLSDYDKDGDLDIFIVNDIFFGNSDIPKTELWHNNLMETGSLSFVPRAQELSMSGITAGMGIAPGDFDNNGFMDYYFTDLGAGTLSLNNSQGFSSSYLENSIDGVGGASNEVGFSRPAGWGTVAIDVDNDGWQDIFRVNQFSTPSGLKSVFMKNMQAAGFVLQDESITGLLADDYASVATADFDNDGDQDLILQGHNGSPGKSTLFRNDTNNANRALKIRLQGALPNHRAIGAKVLMKLNDGSQRYHEIISGSSHGATNAFPFTFGLGSTALPENIRVEWPRGCSTSHTGIDISKALVLNESDCTLSITSMTPSASVGSIMRIEGANLSSVSQVLFNTLPAQNILVDTAGGFVLAMVPPGASSGRVFLQGANGETLRSPVHFIVQ</sequence>
<dbReference type="InterPro" id="IPR013783">
    <property type="entry name" value="Ig-like_fold"/>
</dbReference>
<proteinExistence type="predicted"/>
<reference evidence="3" key="1">
    <citation type="submission" date="2018-06" db="EMBL/GenBank/DDBJ databases">
        <authorList>
            <person name="Zhirakovskaya E."/>
        </authorList>
    </citation>
    <scope>NUCLEOTIDE SEQUENCE</scope>
</reference>
<evidence type="ECO:0000256" key="1">
    <source>
        <dbReference type="ARBA" id="ARBA00022729"/>
    </source>
</evidence>